<organism evidence="8 9">
    <name type="scientific">Chenopodium quinoa</name>
    <name type="common">Quinoa</name>
    <dbReference type="NCBI Taxonomy" id="63459"/>
    <lineage>
        <taxon>Eukaryota</taxon>
        <taxon>Viridiplantae</taxon>
        <taxon>Streptophyta</taxon>
        <taxon>Embryophyta</taxon>
        <taxon>Tracheophyta</taxon>
        <taxon>Spermatophyta</taxon>
        <taxon>Magnoliopsida</taxon>
        <taxon>eudicotyledons</taxon>
        <taxon>Gunneridae</taxon>
        <taxon>Pentapetalae</taxon>
        <taxon>Caryophyllales</taxon>
        <taxon>Chenopodiaceae</taxon>
        <taxon>Chenopodioideae</taxon>
        <taxon>Atripliceae</taxon>
        <taxon>Chenopodium</taxon>
    </lineage>
</organism>
<evidence type="ECO:0000256" key="3">
    <source>
        <dbReference type="ARBA" id="ARBA00023242"/>
    </source>
</evidence>
<evidence type="ECO:0008006" key="10">
    <source>
        <dbReference type="Google" id="ProtNLM"/>
    </source>
</evidence>
<evidence type="ECO:0000256" key="2">
    <source>
        <dbReference type="ARBA" id="ARBA00022448"/>
    </source>
</evidence>
<evidence type="ECO:0000313" key="9">
    <source>
        <dbReference type="Proteomes" id="UP000596660"/>
    </source>
</evidence>
<sequence length="1770" mass="198563">MAQGRAYSKVGMEVPFINSDSIKWVEASVPDCHASSSSSRSIAPPTEDCASCSVIGSPPTYLVWRMCRRLPHAIEILELNADKDIPRAGLRILFPEALSPFAYICENEINSAYGNVYLLYVLSVSGIAYSLQLKSVSAYAASFIFSSNEILHFDTNVSPDCSPITSATATIGCFIIGRDDGSVICFKLGVLDENAPGFMYELRDEAALSRLWGLMSRSRLAGSVKDLVVSDIHGRKVVFVLHSDGSLQVWDLLRHSKLFSQSLSSPGTVFSRLWVGPVDVDANAIPLAIMYTHSMGVNTQGLGICNLNFSPGEKYILSIGSSMQYIPFAQGKVFDVKFSLSKIWVLMEDALLQHDFVSLNVDTEKGQCYSLQEAFIAEQLFQSCERSLDDLYQTTCSIFSSSKGRVRYGYVPGMSPGCIHENGDDIRFWVRLSDALHILDPGVVISIQGLLGRRPEATCHITRVWCQMSKGVPLGRSLLNDALHFPSDKYAKVARSSPSDKYARVASLVISVVSNDQGLVVGNMRKRGTKVVEVMKRRCVIIMCLQETRWIGEGARGLILGYKVWYVGQETSHKTRIGGARNGVGVILDERLSKEVVEVGTSRYGYESVHGGFGYGQRDAGGTQIIGFVSSIILRRLLHPGVYSSNVLRLTLEDYDKCWTDYEFQALTIDELSREILLLIEHEAINGSSFSAFKCWKEFCLRYFDRWCKSNTPFNLLVDSISGAVGVIRENTVSLFRSLEDIELLVYGTFEELEDFPKFGVDSSNYGLEREILFEVLRSSRRIGRRLGPIISPIVYESVVGESMSSSEDVVTRLLSTVKCGYSASVVASVSDLGADFIWKEELLEHKTLRKFTMDTLISIHGLCKKANGWGGVLNVIESYLNLLVPRKPTESLNSDMMLSANISIMIQATSQVAEMMFESALNVLLFLSYILDISAQVHMKPDDISRIQLELIPMIHETIAEWLIIHFLATMPSESHSAEDFSSQLSSLNIGREKVEGGEFETLRKGEMWEGENGGQRSRFRFCLFMELFEVLSWNDSDNGKGSWIAKLGSIDFTLAFILVLDGQGSSEGWSYQSLSCLPNPGSFINLVKHFSGWLVWGMSSEPPLYIFGHSTEIALSLLRHGQYNAVQNLLKIVDAHLRNEKLSGSIQNSDGQWCVLHHLRGCSLLAQAQRVPCGPSKEKKVSEAMRCFFRASSGEGAAQALQKLSAEAGLSHLEFSKFASAAAWKLHYYQWVMQKFEQYTISDVASQFALAALEQVDEAVETDGNTSKLSFSDESTTSIKGRLWANVFKFALDLDQYYDAYCALVSNPDDENRFICLRRFIIVLYERGATKILCDSHLPFIGLNDKAEQELAWKAACSDISARPNPYKLLYAFEMHQQNWRKAATYIYMYSVQLKNELTLRSHQNTSLALQERLNGISAAINCLHLVHPMYAWIDSRMGGCHLHSGVDDSAQRQELYISIEKLEDEFVVTSAEYLLSLANVKWTHTRNEKYPSDLMDLLVESNLYDMAFTIVTRFWKDSGLKRELERVFSAMALKCCPNKASSPMVGSPGLLLTYTKDELMMEEPFNVGSQSVLTKRNQWEALEQYLEKYKEFHGRLPVVVAETILRSDSQIELPLWLVNMFKGARRESRGMTGQESNPATLFRLYVDYGRYPEATELLIEYIEAYALVRPAGIVYRKRPFATWFPYTAIERLWCHLEESIRVGHMTDKCEKLKVLLHGALRSHLILKPALCSIYIINVESGQSQGAEHKRSNIKLCNLGESAFLKPQ</sequence>
<feature type="domain" description="Nucleoporin Nup120/160 beta-propeller" evidence="4">
    <location>
        <begin position="61"/>
        <end position="384"/>
    </location>
</feature>
<dbReference type="Pfam" id="PF23354">
    <property type="entry name" value="TPR_NUP160_120_M"/>
    <property type="match status" value="1"/>
</dbReference>
<dbReference type="Pfam" id="PF23347">
    <property type="entry name" value="TPR_Nup160_C"/>
    <property type="match status" value="1"/>
</dbReference>
<evidence type="ECO:0000259" key="4">
    <source>
        <dbReference type="Pfam" id="PF11715"/>
    </source>
</evidence>
<feature type="domain" description="NUP160 helical" evidence="5">
    <location>
        <begin position="761"/>
        <end position="952"/>
    </location>
</feature>
<reference evidence="8" key="2">
    <citation type="submission" date="2021-03" db="UniProtKB">
        <authorList>
            <consortium name="EnsemblPlants"/>
        </authorList>
    </citation>
    <scope>IDENTIFICATION</scope>
</reference>
<dbReference type="Proteomes" id="UP000596660">
    <property type="component" value="Unplaced"/>
</dbReference>
<keyword evidence="2" id="KW-0813">Transport</keyword>
<dbReference type="InterPro" id="IPR059141">
    <property type="entry name" value="Beta-prop_Nup120_160"/>
</dbReference>
<feature type="domain" description="Nucleoporin Nup120/160 beta-propeller" evidence="4">
    <location>
        <begin position="634"/>
        <end position="743"/>
    </location>
</feature>
<dbReference type="InterPro" id="IPR035192">
    <property type="entry name" value="NUP160_hel_plant"/>
</dbReference>
<dbReference type="InterPro" id="IPR021717">
    <property type="entry name" value="Nucleoporin_Nup160"/>
</dbReference>
<proteinExistence type="predicted"/>
<dbReference type="InterPro" id="IPR056536">
    <property type="entry name" value="TPR_NUP160_C"/>
</dbReference>
<dbReference type="OMA" id="FAMQRHN"/>
<dbReference type="PANTHER" id="PTHR21286">
    <property type="entry name" value="NUCLEAR PORE COMPLEX PROTEIN NUP160"/>
    <property type="match status" value="1"/>
</dbReference>
<keyword evidence="9" id="KW-1185">Reference proteome</keyword>
<evidence type="ECO:0000313" key="8">
    <source>
        <dbReference type="EnsemblPlants" id="AUR62032513-RA:cds"/>
    </source>
</evidence>
<name>A0A803MML2_CHEQI</name>
<evidence type="ECO:0000256" key="1">
    <source>
        <dbReference type="ARBA" id="ARBA00004123"/>
    </source>
</evidence>
<comment type="subcellular location">
    <subcellularLocation>
        <location evidence="1">Nucleus</location>
    </subcellularLocation>
</comment>
<dbReference type="GO" id="GO:0005643">
    <property type="term" value="C:nuclear pore"/>
    <property type="evidence" value="ECO:0007669"/>
    <property type="project" value="TreeGrafter"/>
</dbReference>
<evidence type="ECO:0000259" key="5">
    <source>
        <dbReference type="Pfam" id="PF17238"/>
    </source>
</evidence>
<dbReference type="GO" id="GO:0017056">
    <property type="term" value="F:structural constituent of nuclear pore"/>
    <property type="evidence" value="ECO:0007669"/>
    <property type="project" value="TreeGrafter"/>
</dbReference>
<feature type="domain" description="NUP160 C-terminal TPR" evidence="6">
    <location>
        <begin position="1463"/>
        <end position="1716"/>
    </location>
</feature>
<reference evidence="8" key="1">
    <citation type="journal article" date="2017" name="Nature">
        <title>The genome of Chenopodium quinoa.</title>
        <authorList>
            <person name="Jarvis D.E."/>
            <person name="Ho Y.S."/>
            <person name="Lightfoot D.J."/>
            <person name="Schmoeckel S.M."/>
            <person name="Li B."/>
            <person name="Borm T.J.A."/>
            <person name="Ohyanagi H."/>
            <person name="Mineta K."/>
            <person name="Michell C.T."/>
            <person name="Saber N."/>
            <person name="Kharbatia N.M."/>
            <person name="Rupper R.R."/>
            <person name="Sharp A.R."/>
            <person name="Dally N."/>
            <person name="Boughton B.A."/>
            <person name="Woo Y.H."/>
            <person name="Gao G."/>
            <person name="Schijlen E.G.W.M."/>
            <person name="Guo X."/>
            <person name="Momin A.A."/>
            <person name="Negrao S."/>
            <person name="Al-Babili S."/>
            <person name="Gehring C."/>
            <person name="Roessner U."/>
            <person name="Jung C."/>
            <person name="Murphy K."/>
            <person name="Arold S.T."/>
            <person name="Gojobori T."/>
            <person name="van der Linden C.G."/>
            <person name="van Loo E.N."/>
            <person name="Jellen E.N."/>
            <person name="Maughan P.J."/>
            <person name="Tester M."/>
        </authorList>
    </citation>
    <scope>NUCLEOTIDE SEQUENCE [LARGE SCALE GENOMIC DNA]</scope>
    <source>
        <strain evidence="8">cv. PI 614886</strain>
    </source>
</reference>
<evidence type="ECO:0000259" key="7">
    <source>
        <dbReference type="Pfam" id="PF23354"/>
    </source>
</evidence>
<feature type="domain" description="NUP160 middle TPR" evidence="7">
    <location>
        <begin position="1182"/>
        <end position="1428"/>
    </location>
</feature>
<dbReference type="EnsemblPlants" id="AUR62032513-RA">
    <property type="protein sequence ID" value="AUR62032513-RA:cds"/>
    <property type="gene ID" value="AUR62032513"/>
</dbReference>
<dbReference type="Gramene" id="AUR62032513-RA">
    <property type="protein sequence ID" value="AUR62032513-RA:cds"/>
    <property type="gene ID" value="AUR62032513"/>
</dbReference>
<dbReference type="Pfam" id="PF11715">
    <property type="entry name" value="Beta-prop_Nup120_160"/>
    <property type="match status" value="2"/>
</dbReference>
<dbReference type="Pfam" id="PF17238">
    <property type="entry name" value="NUP160_helical_2"/>
    <property type="match status" value="1"/>
</dbReference>
<accession>A0A803MML2</accession>
<dbReference type="InterPro" id="IPR056535">
    <property type="entry name" value="TPR_NUP160_M"/>
</dbReference>
<evidence type="ECO:0000259" key="6">
    <source>
        <dbReference type="Pfam" id="PF23347"/>
    </source>
</evidence>
<dbReference type="PANTHER" id="PTHR21286:SF0">
    <property type="entry name" value="NUCLEAR PORE COMPLEX PROTEIN NUP160"/>
    <property type="match status" value="1"/>
</dbReference>
<protein>
    <recommendedName>
        <fullName evidence="10">Nuclear pore complex protein NUP160</fullName>
    </recommendedName>
</protein>
<keyword evidence="3" id="KW-0539">Nucleus</keyword>